<reference evidence="1 2" key="1">
    <citation type="submission" date="2019-04" db="EMBL/GenBank/DDBJ databases">
        <title>Fungal friends and foes A comparative genomics study of 23 Aspergillus species from section Flavi.</title>
        <authorList>
            <consortium name="DOE Joint Genome Institute"/>
            <person name="Kjaerbolling I."/>
            <person name="Vesth T.C."/>
            <person name="Frisvad J.C."/>
            <person name="Nybo J.L."/>
            <person name="Theobald S."/>
            <person name="Kildgaard S."/>
            <person name="Petersen T.I."/>
            <person name="Kuo A."/>
            <person name="Sato A."/>
            <person name="Lyhne E.K."/>
            <person name="Kogle M.E."/>
            <person name="Wiebenga A."/>
            <person name="Kun R.S."/>
            <person name="Lubbers R.J."/>
            <person name="Makela M.R."/>
            <person name="Barry K."/>
            <person name="Chovatia M."/>
            <person name="Clum A."/>
            <person name="Daum C."/>
            <person name="Haridas S."/>
            <person name="He G."/>
            <person name="LaButti K."/>
            <person name="Lipzen A."/>
            <person name="Mondo S."/>
            <person name="Pangilinan J."/>
            <person name="Riley R."/>
            <person name="Salamov A."/>
            <person name="Simmons B.A."/>
            <person name="Magnuson J.K."/>
            <person name="Henrissat B."/>
            <person name="Mortensen U.H."/>
            <person name="Larsen T.O."/>
            <person name="De vries R.P."/>
            <person name="Grigoriev I.V."/>
            <person name="Machida M."/>
            <person name="Baker S.E."/>
            <person name="Andersen M.R."/>
        </authorList>
    </citation>
    <scope>NUCLEOTIDE SEQUENCE [LARGE SCALE GENOMIC DNA]</scope>
    <source>
        <strain evidence="1 2">CBS 126849</strain>
    </source>
</reference>
<accession>A0A5N6E6Q7</accession>
<proteinExistence type="predicted"/>
<dbReference type="AlphaFoldDB" id="A0A5N6E6Q7"/>
<protein>
    <submittedName>
        <fullName evidence="1">Uncharacterized protein</fullName>
    </submittedName>
</protein>
<name>A0A5N6E6Q7_9EURO</name>
<dbReference type="Proteomes" id="UP000326799">
    <property type="component" value="Unassembled WGS sequence"/>
</dbReference>
<keyword evidence="2" id="KW-1185">Reference proteome</keyword>
<organism evidence="1 2">
    <name type="scientific">Aspergillus novoparasiticus</name>
    <dbReference type="NCBI Taxonomy" id="986946"/>
    <lineage>
        <taxon>Eukaryota</taxon>
        <taxon>Fungi</taxon>
        <taxon>Dikarya</taxon>
        <taxon>Ascomycota</taxon>
        <taxon>Pezizomycotina</taxon>
        <taxon>Eurotiomycetes</taxon>
        <taxon>Eurotiomycetidae</taxon>
        <taxon>Eurotiales</taxon>
        <taxon>Aspergillaceae</taxon>
        <taxon>Aspergillus</taxon>
        <taxon>Aspergillus subgen. Circumdati</taxon>
    </lineage>
</organism>
<evidence type="ECO:0000313" key="2">
    <source>
        <dbReference type="Proteomes" id="UP000326799"/>
    </source>
</evidence>
<gene>
    <name evidence="1" type="ORF">BDV33DRAFT_185133</name>
</gene>
<evidence type="ECO:0000313" key="1">
    <source>
        <dbReference type="EMBL" id="KAB8213251.1"/>
    </source>
</evidence>
<dbReference type="EMBL" id="ML733655">
    <property type="protein sequence ID" value="KAB8213251.1"/>
    <property type="molecule type" value="Genomic_DNA"/>
</dbReference>
<sequence>MSPSPPPPSVSPLGLSPLGPPLSPLLPLLGLPLPPLLSPLGLPPLGLPLSPLLPPLLPPLGLPLPPLPPLPAEPLRLLMSLKNTSAPYCRSLVRSLLLPDDIVDNTPARRPIAPPLWRGNF</sequence>